<keyword evidence="1" id="KW-1133">Transmembrane helix</keyword>
<organism evidence="2 3">
    <name type="scientific">Limnovirga soli</name>
    <dbReference type="NCBI Taxonomy" id="2656915"/>
    <lineage>
        <taxon>Bacteria</taxon>
        <taxon>Pseudomonadati</taxon>
        <taxon>Bacteroidota</taxon>
        <taxon>Chitinophagia</taxon>
        <taxon>Chitinophagales</taxon>
        <taxon>Chitinophagaceae</taxon>
        <taxon>Limnovirga</taxon>
    </lineage>
</organism>
<keyword evidence="1" id="KW-0472">Membrane</keyword>
<gene>
    <name evidence="2" type="ORF">GD597_11380</name>
</gene>
<feature type="transmembrane region" description="Helical" evidence="1">
    <location>
        <begin position="162"/>
        <end position="182"/>
    </location>
</feature>
<dbReference type="AlphaFoldDB" id="A0A8J8FG55"/>
<accession>A0A8J8FG55</accession>
<sequence length="188" mass="21632">MQKLVICYIFFSIGMIFLCSCTLFKPLPLESFGNADSIQGIEKFGLSGFNGDYEIISADSNFCTLDYAFIYADLLNSKKQPTKNVYVNLEAIDDQHIKTKFFVNNRIVQEKIVQGQLIDNYFNFHSSQLKFRFLINVYEQQTNRLALSKNGDLYLDTNRGGIAFFIIMPIPLSGSSFDTYNLKFKRKK</sequence>
<evidence type="ECO:0000313" key="2">
    <source>
        <dbReference type="EMBL" id="NNV56062.1"/>
    </source>
</evidence>
<evidence type="ECO:0000313" key="3">
    <source>
        <dbReference type="Proteomes" id="UP000598971"/>
    </source>
</evidence>
<evidence type="ECO:0008006" key="4">
    <source>
        <dbReference type="Google" id="ProtNLM"/>
    </source>
</evidence>
<dbReference type="EMBL" id="WHPF01000007">
    <property type="protein sequence ID" value="NNV56062.1"/>
    <property type="molecule type" value="Genomic_DNA"/>
</dbReference>
<feature type="transmembrane region" description="Helical" evidence="1">
    <location>
        <begin position="7"/>
        <end position="27"/>
    </location>
</feature>
<keyword evidence="3" id="KW-1185">Reference proteome</keyword>
<evidence type="ECO:0000256" key="1">
    <source>
        <dbReference type="SAM" id="Phobius"/>
    </source>
</evidence>
<name>A0A8J8FG55_9BACT</name>
<dbReference type="PROSITE" id="PS51257">
    <property type="entry name" value="PROKAR_LIPOPROTEIN"/>
    <property type="match status" value="1"/>
</dbReference>
<comment type="caution">
    <text evidence="2">The sequence shown here is derived from an EMBL/GenBank/DDBJ whole genome shotgun (WGS) entry which is preliminary data.</text>
</comment>
<proteinExistence type="predicted"/>
<reference evidence="2" key="1">
    <citation type="submission" date="2019-10" db="EMBL/GenBank/DDBJ databases">
        <title>Draft genome sequence of Panacibacter sp. KCS-6.</title>
        <authorList>
            <person name="Yim K.J."/>
        </authorList>
    </citation>
    <scope>NUCLEOTIDE SEQUENCE</scope>
    <source>
        <strain evidence="2">KCS-6</strain>
    </source>
</reference>
<protein>
    <recommendedName>
        <fullName evidence="4">Lipoprotein</fullName>
    </recommendedName>
</protein>
<dbReference type="Proteomes" id="UP000598971">
    <property type="component" value="Unassembled WGS sequence"/>
</dbReference>
<dbReference type="RefSeq" id="WP_171608001.1">
    <property type="nucleotide sequence ID" value="NZ_WHPF01000007.1"/>
</dbReference>
<keyword evidence="1" id="KW-0812">Transmembrane</keyword>